<dbReference type="SUPFAM" id="SSF53448">
    <property type="entry name" value="Nucleotide-diphospho-sugar transferases"/>
    <property type="match status" value="1"/>
</dbReference>
<dbReference type="InterPro" id="IPR029044">
    <property type="entry name" value="Nucleotide-diphossugar_trans"/>
</dbReference>
<dbReference type="Proteomes" id="UP000639006">
    <property type="component" value="Unassembled WGS sequence"/>
</dbReference>
<proteinExistence type="predicted"/>
<evidence type="ECO:0000313" key="2">
    <source>
        <dbReference type="Proteomes" id="UP000639006"/>
    </source>
</evidence>
<dbReference type="EMBL" id="CAJHIQ010000019">
    <property type="protein sequence ID" value="CAD6492766.1"/>
    <property type="molecule type" value="Genomic_DNA"/>
</dbReference>
<evidence type="ECO:0008006" key="3">
    <source>
        <dbReference type="Google" id="ProtNLM"/>
    </source>
</evidence>
<protein>
    <recommendedName>
        <fullName evidence="3">Glycosyltransferase 2-like domain-containing protein</fullName>
    </recommendedName>
</protein>
<evidence type="ECO:0000313" key="1">
    <source>
        <dbReference type="EMBL" id="CAD6492766.1"/>
    </source>
</evidence>
<dbReference type="AlphaFoldDB" id="A0A811T5Z9"/>
<accession>A0A811T5Z9</accession>
<reference evidence="1" key="1">
    <citation type="submission" date="2020-10" db="EMBL/GenBank/DDBJ databases">
        <authorList>
            <person name="Hahn C.J."/>
            <person name="Laso-Perez R."/>
            <person name="Vulcano F."/>
            <person name="Vaziourakis K.-M."/>
            <person name="Stokke R."/>
            <person name="Steen I.H."/>
            <person name="Teske A."/>
            <person name="Boetius A."/>
            <person name="Liebeke M."/>
            <person name="Amann R."/>
            <person name="Knittel K."/>
        </authorList>
    </citation>
    <scope>NUCLEOTIDE SEQUENCE</scope>
    <source>
        <strain evidence="1">Gfbio:e3339647-f889-4370-9287-4fb5cb688e4c:AG392M11_GoMArc1</strain>
    </source>
</reference>
<sequence length="278" mass="32929">MEVKKLCEKYGLIYHGSSEQKEFIKQIKSPLIRKFVTNFSIPEWTLGYARNYAVLLARNIGKNKILMMDNDIMIESPRDIKKMYHCLEYYQYVGARINGMPDDSVVGHVYRAGGEIQKQYVSGSFLAFNLDKISNYFLNKYNEDWMWLFLDTNGKEVKTIIDVDQMTRDPFENTVQNALFQESGEILWEGTYLSPKNKKEESLITPTFWEDILEHRKNQIEYFDCLHISKELLPIVQKLKDVLLKYIQTLQPIYFAEIFQNYFNNLNDWRTLLEEVTT</sequence>
<name>A0A811T5Z9_9EURY</name>
<comment type="caution">
    <text evidence="1">The sequence shown here is derived from an EMBL/GenBank/DDBJ whole genome shotgun (WGS) entry which is preliminary data.</text>
</comment>
<organism evidence="1 2">
    <name type="scientific">Candidatus Argoarchaeum ethanivorans</name>
    <dbReference type="NCBI Taxonomy" id="2608793"/>
    <lineage>
        <taxon>Archaea</taxon>
        <taxon>Methanobacteriati</taxon>
        <taxon>Methanobacteriota</taxon>
        <taxon>Stenosarchaea group</taxon>
        <taxon>Methanomicrobia</taxon>
        <taxon>Methanosarcinales</taxon>
        <taxon>Methanosarcinales incertae sedis</taxon>
        <taxon>GOM Arc I cluster</taxon>
        <taxon>Candidatus Argoarchaeum</taxon>
    </lineage>
</organism>
<gene>
    <name evidence="1" type="ORF">DIAAKJNI_00382</name>
</gene>